<dbReference type="InterPro" id="IPR050416">
    <property type="entry name" value="FAD-linked_Oxidoreductase"/>
</dbReference>
<accession>A0A197JN34</accession>
<protein>
    <submittedName>
        <fullName evidence="8">FAD-binding domain-containing protein</fullName>
    </submittedName>
</protein>
<comment type="similarity">
    <text evidence="2">Belongs to the oxygen-dependent FAD-linked oxidoreductase family.</text>
</comment>
<dbReference type="Gene3D" id="3.40.462.20">
    <property type="match status" value="1"/>
</dbReference>
<keyword evidence="9" id="KW-1185">Reference proteome</keyword>
<keyword evidence="6" id="KW-0732">Signal</keyword>
<evidence type="ECO:0000256" key="5">
    <source>
        <dbReference type="ARBA" id="ARBA00023002"/>
    </source>
</evidence>
<comment type="cofactor">
    <cofactor evidence="1">
        <name>FAD</name>
        <dbReference type="ChEBI" id="CHEBI:57692"/>
    </cofactor>
</comment>
<feature type="domain" description="FAD-binding PCMH-type" evidence="7">
    <location>
        <begin position="75"/>
        <end position="254"/>
    </location>
</feature>
<evidence type="ECO:0000256" key="3">
    <source>
        <dbReference type="ARBA" id="ARBA00022630"/>
    </source>
</evidence>
<feature type="signal peptide" evidence="6">
    <location>
        <begin position="1"/>
        <end position="20"/>
    </location>
</feature>
<dbReference type="EMBL" id="KV442067">
    <property type="protein sequence ID" value="OAQ26378.1"/>
    <property type="molecule type" value="Genomic_DNA"/>
</dbReference>
<reference evidence="8 9" key="1">
    <citation type="submission" date="2016-05" db="EMBL/GenBank/DDBJ databases">
        <title>Genome sequencing reveals origins of a unique bacterial endosymbiosis in the earliest lineages of terrestrial Fungi.</title>
        <authorList>
            <consortium name="DOE Joint Genome Institute"/>
            <person name="Uehling J."/>
            <person name="Gryganskyi A."/>
            <person name="Hameed K."/>
            <person name="Tschaplinski T."/>
            <person name="Misztal P."/>
            <person name="Wu S."/>
            <person name="Desiro A."/>
            <person name="Vande Pol N."/>
            <person name="Du Z.-Y."/>
            <person name="Zienkiewicz A."/>
            <person name="Zienkiewicz K."/>
            <person name="Morin E."/>
            <person name="Tisserant E."/>
            <person name="Splivallo R."/>
            <person name="Hainaut M."/>
            <person name="Henrissat B."/>
            <person name="Ohm R."/>
            <person name="Kuo A."/>
            <person name="Yan J."/>
            <person name="Lipzen A."/>
            <person name="Nolan M."/>
            <person name="Labutti K."/>
            <person name="Barry K."/>
            <person name="Goldstein A."/>
            <person name="Labbe J."/>
            <person name="Schadt C."/>
            <person name="Tuskan G."/>
            <person name="Grigoriev I."/>
            <person name="Martin F."/>
            <person name="Vilgalys R."/>
            <person name="Bonito G."/>
        </authorList>
    </citation>
    <scope>NUCLEOTIDE SEQUENCE [LARGE SCALE GENOMIC DNA]</scope>
    <source>
        <strain evidence="8 9">AG-77</strain>
    </source>
</reference>
<evidence type="ECO:0000313" key="9">
    <source>
        <dbReference type="Proteomes" id="UP000078512"/>
    </source>
</evidence>
<evidence type="ECO:0000256" key="1">
    <source>
        <dbReference type="ARBA" id="ARBA00001974"/>
    </source>
</evidence>
<dbReference type="Proteomes" id="UP000078512">
    <property type="component" value="Unassembled WGS sequence"/>
</dbReference>
<keyword evidence="3" id="KW-0285">Flavoprotein</keyword>
<dbReference type="GO" id="GO:0016491">
    <property type="term" value="F:oxidoreductase activity"/>
    <property type="evidence" value="ECO:0007669"/>
    <property type="project" value="UniProtKB-KW"/>
</dbReference>
<organism evidence="8 9">
    <name type="scientific">Linnemannia elongata AG-77</name>
    <dbReference type="NCBI Taxonomy" id="1314771"/>
    <lineage>
        <taxon>Eukaryota</taxon>
        <taxon>Fungi</taxon>
        <taxon>Fungi incertae sedis</taxon>
        <taxon>Mucoromycota</taxon>
        <taxon>Mortierellomycotina</taxon>
        <taxon>Mortierellomycetes</taxon>
        <taxon>Mortierellales</taxon>
        <taxon>Mortierellaceae</taxon>
        <taxon>Linnemannia</taxon>
    </lineage>
</organism>
<evidence type="ECO:0000256" key="2">
    <source>
        <dbReference type="ARBA" id="ARBA00005466"/>
    </source>
</evidence>
<name>A0A197JN34_9FUNG</name>
<sequence length="515" mass="56755">MKIAICILSVVAALASSSAAAMNPVTQDQFTKAFSSPSFPFTSSEVQFRTQRNKDAYYGALKTFNNLILPTEFPATALPLAIITPSKANNQGIERAVKVAKEYGLRVSARSGGYMSGYSSNMAAVDKEGEDFLLVDLSKLKKVVVDPKKRTATAEPGATGADLAHEVIKYGLAFPSPHSSRVTIGGFLLQGGMGIGSRLYGAGVDNVIGVDIITASGKTVFADAHTNRDLFFAIRGGGQFFGIVTRFHLRLTPMVKNPTLTPSYNASTVQVDQVFAIFDRPQANDLLSFYANFDPTAPRALENKIVFVVDPPTNNKQYLFASVSAVPFNSSAEVAQAQDKITKWYKSIPTNFATSDPTTYNGVVHGGDASWADSDLSYYAEDLWFPTPLDPRLLQVLISQWDKVPSALSSMALNTGTWKAPTRSALGFDPSYSFCIYSTWKRNGTAAWDEKNKAWLDETVKALKPWTLGFYANELRPKKLNEKDYWRKCYEKDTFEILEVTKNRWDPENIFKSLQ</sequence>
<dbReference type="InterPro" id="IPR036318">
    <property type="entry name" value="FAD-bd_PCMH-like_sf"/>
</dbReference>
<evidence type="ECO:0000256" key="6">
    <source>
        <dbReference type="SAM" id="SignalP"/>
    </source>
</evidence>
<proteinExistence type="inferred from homology"/>
<dbReference type="PANTHER" id="PTHR42973:SF39">
    <property type="entry name" value="FAD-BINDING PCMH-TYPE DOMAIN-CONTAINING PROTEIN"/>
    <property type="match status" value="1"/>
</dbReference>
<feature type="chain" id="PRO_5008276116" evidence="6">
    <location>
        <begin position="21"/>
        <end position="515"/>
    </location>
</feature>
<dbReference type="GO" id="GO:0071949">
    <property type="term" value="F:FAD binding"/>
    <property type="evidence" value="ECO:0007669"/>
    <property type="project" value="InterPro"/>
</dbReference>
<dbReference type="Gene3D" id="3.30.465.10">
    <property type="match status" value="1"/>
</dbReference>
<keyword evidence="5" id="KW-0560">Oxidoreductase</keyword>
<dbReference type="SUPFAM" id="SSF56176">
    <property type="entry name" value="FAD-binding/transporter-associated domain-like"/>
    <property type="match status" value="1"/>
</dbReference>
<dbReference type="PROSITE" id="PS51387">
    <property type="entry name" value="FAD_PCMH"/>
    <property type="match status" value="1"/>
</dbReference>
<dbReference type="InterPro" id="IPR016169">
    <property type="entry name" value="FAD-bd_PCMH_sub2"/>
</dbReference>
<dbReference type="STRING" id="1314771.A0A197JN34"/>
<dbReference type="Pfam" id="PF01565">
    <property type="entry name" value="FAD_binding_4"/>
    <property type="match status" value="1"/>
</dbReference>
<dbReference type="InterPro" id="IPR016166">
    <property type="entry name" value="FAD-bd_PCMH"/>
</dbReference>
<evidence type="ECO:0000259" key="7">
    <source>
        <dbReference type="PROSITE" id="PS51387"/>
    </source>
</evidence>
<gene>
    <name evidence="8" type="ORF">K457DRAFT_34423</name>
</gene>
<dbReference type="InterPro" id="IPR006094">
    <property type="entry name" value="Oxid_FAD_bind_N"/>
</dbReference>
<evidence type="ECO:0000256" key="4">
    <source>
        <dbReference type="ARBA" id="ARBA00022827"/>
    </source>
</evidence>
<dbReference type="OrthoDB" id="415825at2759"/>
<dbReference type="PANTHER" id="PTHR42973">
    <property type="entry name" value="BINDING OXIDOREDUCTASE, PUTATIVE (AFU_ORTHOLOGUE AFUA_1G17690)-RELATED"/>
    <property type="match status" value="1"/>
</dbReference>
<evidence type="ECO:0000313" key="8">
    <source>
        <dbReference type="EMBL" id="OAQ26378.1"/>
    </source>
</evidence>
<keyword evidence="4" id="KW-0274">FAD</keyword>
<dbReference type="AlphaFoldDB" id="A0A197JN34"/>